<evidence type="ECO:0000313" key="3">
    <source>
        <dbReference type="Proteomes" id="UP001626550"/>
    </source>
</evidence>
<dbReference type="EMBL" id="JBJKFK010002724">
    <property type="protein sequence ID" value="KAL3310690.1"/>
    <property type="molecule type" value="Genomic_DNA"/>
</dbReference>
<sequence>MLRYSKLVKYTPAEEQDRLKQEQDCSECCQLLASIDATLEPLFAHQETVILATASSVIAQQQMNMARMNTQLSRRTANTGCSDAEVQQPVKAVTRVWDHEFYLTRMRLLQNLGKELLGFTRNNQFHLNVDEIIASTGFLDGPPLSHKENANCQLWQMLVVMRKPLKSKSYAACLEKDLSKPLPECSSEISSLSNLHQFRKITLIASPYEQASLTSDKNSEHEQSSADDSKLSDVFESIRCKWNNQNLICPKKAQEVVCHRILNSSLRSLIEASHLRLQSLENPVMTTSMFVNRAYLLAYRKISSPLAKSLPAVYEVRLILLLLHISIQLDMLVPSWDFSRQNTFASSESSRRTATRGVSSKASEADSSMSRENSTASGLASEQRVRTEIIRLRMSFTVAYDFESYLQTIPAASEFE</sequence>
<keyword evidence="3" id="KW-1185">Reference proteome</keyword>
<name>A0ABD2PU27_9PLAT</name>
<dbReference type="AlphaFoldDB" id="A0ABD2PU27"/>
<reference evidence="2 3" key="1">
    <citation type="submission" date="2024-11" db="EMBL/GenBank/DDBJ databases">
        <title>Adaptive evolution of stress response genes in parasites aligns with host niche diversity.</title>
        <authorList>
            <person name="Hahn C."/>
            <person name="Resl P."/>
        </authorList>
    </citation>
    <scope>NUCLEOTIDE SEQUENCE [LARGE SCALE GENOMIC DNA]</scope>
    <source>
        <strain evidence="2">EGGRZ-B1_66</strain>
        <tissue evidence="2">Body</tissue>
    </source>
</reference>
<dbReference type="Proteomes" id="UP001626550">
    <property type="component" value="Unassembled WGS sequence"/>
</dbReference>
<evidence type="ECO:0000256" key="1">
    <source>
        <dbReference type="SAM" id="MobiDB-lite"/>
    </source>
</evidence>
<feature type="region of interest" description="Disordered" evidence="1">
    <location>
        <begin position="349"/>
        <end position="379"/>
    </location>
</feature>
<proteinExistence type="predicted"/>
<gene>
    <name evidence="2" type="ORF">Ciccas_010739</name>
</gene>
<comment type="caution">
    <text evidence="2">The sequence shown here is derived from an EMBL/GenBank/DDBJ whole genome shotgun (WGS) entry which is preliminary data.</text>
</comment>
<evidence type="ECO:0000313" key="2">
    <source>
        <dbReference type="EMBL" id="KAL3310690.1"/>
    </source>
</evidence>
<accession>A0ABD2PU27</accession>
<protein>
    <submittedName>
        <fullName evidence="2">Uncharacterized protein</fullName>
    </submittedName>
</protein>
<organism evidence="2 3">
    <name type="scientific">Cichlidogyrus casuarinus</name>
    <dbReference type="NCBI Taxonomy" id="1844966"/>
    <lineage>
        <taxon>Eukaryota</taxon>
        <taxon>Metazoa</taxon>
        <taxon>Spiralia</taxon>
        <taxon>Lophotrochozoa</taxon>
        <taxon>Platyhelminthes</taxon>
        <taxon>Monogenea</taxon>
        <taxon>Monopisthocotylea</taxon>
        <taxon>Dactylogyridea</taxon>
        <taxon>Ancyrocephalidae</taxon>
        <taxon>Cichlidogyrus</taxon>
    </lineage>
</organism>
<feature type="compositionally biased region" description="Low complexity" evidence="1">
    <location>
        <begin position="355"/>
        <end position="370"/>
    </location>
</feature>